<dbReference type="SUPFAM" id="SSF55797">
    <property type="entry name" value="PR-1-like"/>
    <property type="match status" value="1"/>
</dbReference>
<dbReference type="CDD" id="cd05379">
    <property type="entry name" value="CAP_bacterial"/>
    <property type="match status" value="1"/>
</dbReference>
<dbReference type="PANTHER" id="PTHR31157:SF1">
    <property type="entry name" value="SCP DOMAIN-CONTAINING PROTEIN"/>
    <property type="match status" value="1"/>
</dbReference>
<name>A0ABN1AP27_9ACTN</name>
<sequence>MGRHRRTAPVPPGAPPADAPTGRHRGPRPSGAVRPTVPVRTDSTVRSPATSYPGASSRPDASPRSGAPSRPGGLLRTAPVRTGLLGVSAALAMGAVAVSAGLLPGGAYEPGGADGSGGRIRTGALPEVTSTQGARSPLPADRGTPPADRGAARPDAPGAGSTDDGSAPSADERKGTAGGRATEGGTSGTGSTGSADSSRTDGSPSDRAGDSSAASGGGASTPAPAETRAGKPAPTTGDRRAAARVLTLVNKERVTAGCAPLTADGDLTGLAQSFSEDMARRDFFAHTDPDGATPWDRAKTAGIADLGGENIARGQRTPEAVMESWMNSPGHRANILNCDYRTLGIGIHRSPGGPWWTQDFGF</sequence>
<keyword evidence="4" id="KW-1185">Reference proteome</keyword>
<feature type="region of interest" description="Disordered" evidence="1">
    <location>
        <begin position="113"/>
        <end position="239"/>
    </location>
</feature>
<feature type="compositionally biased region" description="Low complexity" evidence="1">
    <location>
        <begin position="142"/>
        <end position="160"/>
    </location>
</feature>
<dbReference type="InterPro" id="IPR035940">
    <property type="entry name" value="CAP_sf"/>
</dbReference>
<dbReference type="PANTHER" id="PTHR31157">
    <property type="entry name" value="SCP DOMAIN-CONTAINING PROTEIN"/>
    <property type="match status" value="1"/>
</dbReference>
<feature type="compositionally biased region" description="Pro residues" evidence="1">
    <location>
        <begin position="9"/>
        <end position="18"/>
    </location>
</feature>
<evidence type="ECO:0000256" key="1">
    <source>
        <dbReference type="SAM" id="MobiDB-lite"/>
    </source>
</evidence>
<dbReference type="RefSeq" id="WP_346097652.1">
    <property type="nucleotide sequence ID" value="NZ_BAAABY010000036.1"/>
</dbReference>
<gene>
    <name evidence="3" type="ORF">GCM10010361_52060</name>
</gene>
<dbReference type="Pfam" id="PF00188">
    <property type="entry name" value="CAP"/>
    <property type="match status" value="1"/>
</dbReference>
<evidence type="ECO:0000313" key="4">
    <source>
        <dbReference type="Proteomes" id="UP001500909"/>
    </source>
</evidence>
<proteinExistence type="predicted"/>
<reference evidence="3 4" key="1">
    <citation type="journal article" date="2019" name="Int. J. Syst. Evol. Microbiol.">
        <title>The Global Catalogue of Microorganisms (GCM) 10K type strain sequencing project: providing services to taxonomists for standard genome sequencing and annotation.</title>
        <authorList>
            <consortium name="The Broad Institute Genomics Platform"/>
            <consortium name="The Broad Institute Genome Sequencing Center for Infectious Disease"/>
            <person name="Wu L."/>
            <person name="Ma J."/>
        </authorList>
    </citation>
    <scope>NUCLEOTIDE SEQUENCE [LARGE SCALE GENOMIC DNA]</scope>
    <source>
        <strain evidence="3 4">JCM 4805</strain>
    </source>
</reference>
<feature type="domain" description="SCP" evidence="2">
    <location>
        <begin position="246"/>
        <end position="360"/>
    </location>
</feature>
<feature type="compositionally biased region" description="Gly residues" evidence="1">
    <location>
        <begin position="176"/>
        <end position="191"/>
    </location>
</feature>
<feature type="compositionally biased region" description="Polar residues" evidence="1">
    <location>
        <begin position="41"/>
        <end position="54"/>
    </location>
</feature>
<accession>A0ABN1AP27</accession>
<dbReference type="InterPro" id="IPR014044">
    <property type="entry name" value="CAP_dom"/>
</dbReference>
<comment type="caution">
    <text evidence="3">The sequence shown here is derived from an EMBL/GenBank/DDBJ whole genome shotgun (WGS) entry which is preliminary data.</text>
</comment>
<evidence type="ECO:0000259" key="2">
    <source>
        <dbReference type="Pfam" id="PF00188"/>
    </source>
</evidence>
<feature type="region of interest" description="Disordered" evidence="1">
    <location>
        <begin position="1"/>
        <end position="77"/>
    </location>
</feature>
<protein>
    <submittedName>
        <fullName evidence="3">CAP domain-containing protein</fullName>
    </submittedName>
</protein>
<organism evidence="3 4">
    <name type="scientific">Streptomyces olivaceiscleroticus</name>
    <dbReference type="NCBI Taxonomy" id="68245"/>
    <lineage>
        <taxon>Bacteria</taxon>
        <taxon>Bacillati</taxon>
        <taxon>Actinomycetota</taxon>
        <taxon>Actinomycetes</taxon>
        <taxon>Kitasatosporales</taxon>
        <taxon>Streptomycetaceae</taxon>
        <taxon>Streptomyces</taxon>
    </lineage>
</organism>
<feature type="compositionally biased region" description="Low complexity" evidence="1">
    <location>
        <begin position="192"/>
        <end position="225"/>
    </location>
</feature>
<evidence type="ECO:0000313" key="3">
    <source>
        <dbReference type="EMBL" id="GAA0480880.1"/>
    </source>
</evidence>
<dbReference type="Gene3D" id="3.40.33.10">
    <property type="entry name" value="CAP"/>
    <property type="match status" value="1"/>
</dbReference>
<dbReference type="Proteomes" id="UP001500909">
    <property type="component" value="Unassembled WGS sequence"/>
</dbReference>
<dbReference type="EMBL" id="BAAABY010000036">
    <property type="protein sequence ID" value="GAA0480880.1"/>
    <property type="molecule type" value="Genomic_DNA"/>
</dbReference>